<dbReference type="GO" id="GO:0043531">
    <property type="term" value="F:ADP binding"/>
    <property type="evidence" value="ECO:0007669"/>
    <property type="project" value="InterPro"/>
</dbReference>
<dbReference type="SUPFAM" id="SSF52058">
    <property type="entry name" value="L domain-like"/>
    <property type="match status" value="1"/>
</dbReference>
<evidence type="ECO:0000313" key="1">
    <source>
        <dbReference type="EMBL" id="OMO77723.1"/>
    </source>
</evidence>
<accession>A0A1R3I572</accession>
<dbReference type="STRING" id="93759.A0A1R3I572"/>
<dbReference type="EMBL" id="AWUE01018901">
    <property type="protein sequence ID" value="OMO77723.1"/>
    <property type="molecule type" value="Genomic_DNA"/>
</dbReference>
<proteinExistence type="predicted"/>
<keyword evidence="2" id="KW-1185">Reference proteome</keyword>
<dbReference type="Proteomes" id="UP000187203">
    <property type="component" value="Unassembled WGS sequence"/>
</dbReference>
<dbReference type="InterPro" id="IPR032675">
    <property type="entry name" value="LRR_dom_sf"/>
</dbReference>
<sequence length="231" mass="25891">MIAFPESDSIDKTIRVDSCMEELGKGMIKHCAGLPLAIVVLGGILASKCSVIEWQKVSKNVKTYLKGERYMIQGEERDVIGKTKTCRMHDVIRDACLSKAKQENFFHIIDYSSPLTMVRSGLQKMDPIQLMQFFLNCVNIYELSLSWVEMSKLPQHHHFPSDMAYVSLEGSKLHEDPMTTLEKLPNLRILILGKEALTGKKMVCSAQGFPKLDSLSLDKLYNLDFGGMGGG</sequence>
<name>A0A1R3I572_9ROSI</name>
<dbReference type="SUPFAM" id="SSF52540">
    <property type="entry name" value="P-loop containing nucleoside triphosphate hydrolases"/>
    <property type="match status" value="1"/>
</dbReference>
<comment type="caution">
    <text evidence="1">The sequence shown here is derived from an EMBL/GenBank/DDBJ whole genome shotgun (WGS) entry which is preliminary data.</text>
</comment>
<dbReference type="AlphaFoldDB" id="A0A1R3I572"/>
<protein>
    <submittedName>
        <fullName evidence="1">NB-ARC domain-containing protein</fullName>
    </submittedName>
</protein>
<dbReference type="InterPro" id="IPR042197">
    <property type="entry name" value="Apaf_helical"/>
</dbReference>
<reference evidence="2" key="1">
    <citation type="submission" date="2013-09" db="EMBL/GenBank/DDBJ databases">
        <title>Corchorus olitorius genome sequencing.</title>
        <authorList>
            <person name="Alam M."/>
            <person name="Haque M.S."/>
            <person name="Islam M.S."/>
            <person name="Emdad E.M."/>
            <person name="Islam M.M."/>
            <person name="Ahmed B."/>
            <person name="Halim A."/>
            <person name="Hossen Q.M.M."/>
            <person name="Hossain M.Z."/>
            <person name="Ahmed R."/>
            <person name="Khan M.M."/>
            <person name="Islam R."/>
            <person name="Rashid M.M."/>
            <person name="Khan S.A."/>
            <person name="Rahman M.S."/>
            <person name="Alam M."/>
            <person name="Yahiya A.S."/>
            <person name="Khan M.S."/>
            <person name="Azam M.S."/>
            <person name="Haque T."/>
            <person name="Lashkar M.Z.H."/>
            <person name="Akhand A.I."/>
            <person name="Morshed G."/>
            <person name="Roy S."/>
            <person name="Uddin K.S."/>
            <person name="Rabeya T."/>
            <person name="Hossain A.S."/>
            <person name="Chowdhury A."/>
            <person name="Snigdha A.R."/>
            <person name="Mortoza M.S."/>
            <person name="Matin S.A."/>
            <person name="Hoque S.M.E."/>
            <person name="Islam M.K."/>
            <person name="Roy D.K."/>
            <person name="Haider R."/>
            <person name="Moosa M.M."/>
            <person name="Elias S.M."/>
            <person name="Hasan A.M."/>
            <person name="Jahan S."/>
            <person name="Shafiuddin M."/>
            <person name="Mahmood N."/>
            <person name="Shommy N.S."/>
        </authorList>
    </citation>
    <scope>NUCLEOTIDE SEQUENCE [LARGE SCALE GENOMIC DNA]</scope>
    <source>
        <strain evidence="2">cv. O-4</strain>
    </source>
</reference>
<gene>
    <name evidence="1" type="ORF">COLO4_25030</name>
</gene>
<dbReference type="InterPro" id="IPR027417">
    <property type="entry name" value="P-loop_NTPase"/>
</dbReference>
<dbReference type="Gene3D" id="3.80.10.10">
    <property type="entry name" value="Ribonuclease Inhibitor"/>
    <property type="match status" value="1"/>
</dbReference>
<evidence type="ECO:0000313" key="2">
    <source>
        <dbReference type="Proteomes" id="UP000187203"/>
    </source>
</evidence>
<dbReference type="OrthoDB" id="646178at2759"/>
<dbReference type="Gene3D" id="1.10.8.430">
    <property type="entry name" value="Helical domain of apoptotic protease-activating factors"/>
    <property type="match status" value="1"/>
</dbReference>
<organism evidence="1 2">
    <name type="scientific">Corchorus olitorius</name>
    <dbReference type="NCBI Taxonomy" id="93759"/>
    <lineage>
        <taxon>Eukaryota</taxon>
        <taxon>Viridiplantae</taxon>
        <taxon>Streptophyta</taxon>
        <taxon>Embryophyta</taxon>
        <taxon>Tracheophyta</taxon>
        <taxon>Spermatophyta</taxon>
        <taxon>Magnoliopsida</taxon>
        <taxon>eudicotyledons</taxon>
        <taxon>Gunneridae</taxon>
        <taxon>Pentapetalae</taxon>
        <taxon>rosids</taxon>
        <taxon>malvids</taxon>
        <taxon>Malvales</taxon>
        <taxon>Malvaceae</taxon>
        <taxon>Grewioideae</taxon>
        <taxon>Apeibeae</taxon>
        <taxon>Corchorus</taxon>
    </lineage>
</organism>